<dbReference type="EMBL" id="APVL01000001">
    <property type="protein sequence ID" value="EWG13158.1"/>
    <property type="molecule type" value="Genomic_DNA"/>
</dbReference>
<gene>
    <name evidence="1" type="ORF">PBF_02005</name>
</gene>
<dbReference type="Proteomes" id="UP000019270">
    <property type="component" value="Unassembled WGS sequence"/>
</dbReference>
<dbReference type="RefSeq" id="WP_035326418.1">
    <property type="nucleotide sequence ID" value="NZ_APVL01000001.1"/>
</dbReference>
<dbReference type="OrthoDB" id="2566057at2"/>
<name>W7L417_CYTFI</name>
<protein>
    <submittedName>
        <fullName evidence="1">Uncharacterized protein</fullName>
    </submittedName>
</protein>
<organism evidence="1 2">
    <name type="scientific">Cytobacillus firmus DS1</name>
    <dbReference type="NCBI Taxonomy" id="1307436"/>
    <lineage>
        <taxon>Bacteria</taxon>
        <taxon>Bacillati</taxon>
        <taxon>Bacillota</taxon>
        <taxon>Bacilli</taxon>
        <taxon>Bacillales</taxon>
        <taxon>Bacillaceae</taxon>
        <taxon>Cytobacillus</taxon>
    </lineage>
</organism>
<evidence type="ECO:0000313" key="2">
    <source>
        <dbReference type="Proteomes" id="UP000019270"/>
    </source>
</evidence>
<reference evidence="1 2" key="2">
    <citation type="journal article" date="2016" name="Sci. Rep.">
        <title>A novel serine protease, Sep1, from Bacillus firmus DS-1 has nematicidal activity and degrades multiple intestinal-associated nematode proteins.</title>
        <authorList>
            <person name="Geng C."/>
            <person name="Nie X."/>
            <person name="Tang Z."/>
            <person name="Zhang Y."/>
            <person name="Lin J."/>
            <person name="Sun M."/>
            <person name="Peng D."/>
        </authorList>
    </citation>
    <scope>NUCLEOTIDE SEQUENCE [LARGE SCALE GENOMIC DNA]</scope>
    <source>
        <strain evidence="1 2">DS1</strain>
    </source>
</reference>
<comment type="caution">
    <text evidence="1">The sequence shown here is derived from an EMBL/GenBank/DDBJ whole genome shotgun (WGS) entry which is preliminary data.</text>
</comment>
<sequence>MKSKKLFLTAIFALIIIFSNSNIVLGNTQNQLDIEAIPEGFLFNLSNLKPGDRAIKRLTVLNLGSRRLCL</sequence>
<evidence type="ECO:0000313" key="1">
    <source>
        <dbReference type="EMBL" id="EWG13158.1"/>
    </source>
</evidence>
<dbReference type="PATRIC" id="fig|1307436.3.peg.445"/>
<proteinExistence type="predicted"/>
<reference evidence="2" key="1">
    <citation type="submission" date="2013-03" db="EMBL/GenBank/DDBJ databases">
        <title>Draft genome sequence of Bacillus firmus DS1.</title>
        <authorList>
            <person name="Peng D."/>
            <person name="Zhu L."/>
            <person name="Sun M."/>
        </authorList>
    </citation>
    <scope>NUCLEOTIDE SEQUENCE [LARGE SCALE GENOMIC DNA]</scope>
    <source>
        <strain evidence="2">DS1</strain>
    </source>
</reference>
<accession>W7L417</accession>
<dbReference type="AlphaFoldDB" id="W7L417"/>